<dbReference type="InterPro" id="IPR035909">
    <property type="entry name" value="CheB_C"/>
</dbReference>
<evidence type="ECO:0000256" key="4">
    <source>
        <dbReference type="PROSITE-ProRule" id="PRU00050"/>
    </source>
</evidence>
<name>A0A560LLG5_9BRAD</name>
<evidence type="ECO:0000259" key="5">
    <source>
        <dbReference type="PROSITE" id="PS50122"/>
    </source>
</evidence>
<dbReference type="CDD" id="cd16433">
    <property type="entry name" value="CheB"/>
    <property type="match status" value="1"/>
</dbReference>
<dbReference type="GO" id="GO:0005737">
    <property type="term" value="C:cytoplasm"/>
    <property type="evidence" value="ECO:0007669"/>
    <property type="project" value="InterPro"/>
</dbReference>
<dbReference type="PANTHER" id="PTHR42872">
    <property type="entry name" value="PROTEIN-GLUTAMATE METHYLESTERASE/PROTEIN-GLUTAMINE GLUTAMINASE"/>
    <property type="match status" value="1"/>
</dbReference>
<dbReference type="PROSITE" id="PS50122">
    <property type="entry name" value="CHEB"/>
    <property type="match status" value="1"/>
</dbReference>
<dbReference type="GO" id="GO:0006935">
    <property type="term" value="P:chemotaxis"/>
    <property type="evidence" value="ECO:0007669"/>
    <property type="project" value="UniProtKB-UniRule"/>
</dbReference>
<dbReference type="EMBL" id="VITY01000008">
    <property type="protein sequence ID" value="TWB96115.1"/>
    <property type="molecule type" value="Genomic_DNA"/>
</dbReference>
<dbReference type="Pfam" id="PF01339">
    <property type="entry name" value="CheB_methylest"/>
    <property type="match status" value="1"/>
</dbReference>
<comment type="caution">
    <text evidence="6">The sequence shown here is derived from an EMBL/GenBank/DDBJ whole genome shotgun (WGS) entry which is preliminary data.</text>
</comment>
<accession>A0A560LLG5</accession>
<feature type="active site" evidence="4">
    <location>
        <position position="39"/>
    </location>
</feature>
<dbReference type="OrthoDB" id="9791760at2"/>
<proteinExistence type="predicted"/>
<dbReference type="EC" id="3.1.1.61" evidence="2"/>
<evidence type="ECO:0000256" key="2">
    <source>
        <dbReference type="ARBA" id="ARBA00039140"/>
    </source>
</evidence>
<sequence length="334" mass="35913">MANRDILAIGTSAGGFDALRFLAGEFSPDFPASVLVVIHLPSQFRSTLDAILTQAGPLPASFAVDGEKLEKSRIYIAPPQRHLLVDSDRLRLGSGPRENNARPALDPLFRSAARCCAPRSVGAVLTGTLGDGAAGLSALKQFGGITVVQDPGDAAFPEMPTNALMRSRPDHVVGLSGMPALFEELVRQPAGQPVPVTGAIDYEVNLASGGQASMSEMDRIGRRSVLACPDCHGVMWEIDEGELIRYRCHVGHAYTAELMSLALDDNLRRALSSALRALDERIALARKLEREASLGGRTQSARSWASKVREFEQEAKVIRDSIGRTDEIAARFAE</sequence>
<keyword evidence="1 4" id="KW-0378">Hydrolase</keyword>
<dbReference type="PIRSF" id="PIRSF036461">
    <property type="entry name" value="Chmtx_methlestr"/>
    <property type="match status" value="1"/>
</dbReference>
<protein>
    <recommendedName>
        <fullName evidence="2">protein-glutamate methylesterase</fullName>
        <ecNumber evidence="2">3.1.1.61</ecNumber>
    </recommendedName>
</protein>
<feature type="domain" description="CheB-type methylesterase" evidence="5">
    <location>
        <begin position="1"/>
        <end position="189"/>
    </location>
</feature>
<comment type="catalytic activity">
    <reaction evidence="3">
        <text>[protein]-L-glutamate 5-O-methyl ester + H2O = L-glutamyl-[protein] + methanol + H(+)</text>
        <dbReference type="Rhea" id="RHEA:23236"/>
        <dbReference type="Rhea" id="RHEA-COMP:10208"/>
        <dbReference type="Rhea" id="RHEA-COMP:10311"/>
        <dbReference type="ChEBI" id="CHEBI:15377"/>
        <dbReference type="ChEBI" id="CHEBI:15378"/>
        <dbReference type="ChEBI" id="CHEBI:17790"/>
        <dbReference type="ChEBI" id="CHEBI:29973"/>
        <dbReference type="ChEBI" id="CHEBI:82795"/>
        <dbReference type="EC" id="3.1.1.61"/>
    </reaction>
</comment>
<evidence type="ECO:0000256" key="3">
    <source>
        <dbReference type="ARBA" id="ARBA00048267"/>
    </source>
</evidence>
<dbReference type="GO" id="GO:0008984">
    <property type="term" value="F:protein-glutamate methylesterase activity"/>
    <property type="evidence" value="ECO:0007669"/>
    <property type="project" value="UniProtKB-EC"/>
</dbReference>
<dbReference type="RefSeq" id="WP_146988389.1">
    <property type="nucleotide sequence ID" value="NZ_VITY01000008.1"/>
</dbReference>
<keyword evidence="4" id="KW-0145">Chemotaxis</keyword>
<evidence type="ECO:0000313" key="6">
    <source>
        <dbReference type="EMBL" id="TWB96115.1"/>
    </source>
</evidence>
<dbReference type="AlphaFoldDB" id="A0A560LLG5"/>
<gene>
    <name evidence="6" type="ORF">FBZ93_108157</name>
</gene>
<evidence type="ECO:0000256" key="1">
    <source>
        <dbReference type="ARBA" id="ARBA00022801"/>
    </source>
</evidence>
<dbReference type="SUPFAM" id="SSF52738">
    <property type="entry name" value="Methylesterase CheB, C-terminal domain"/>
    <property type="match status" value="1"/>
</dbReference>
<dbReference type="InterPro" id="IPR011247">
    <property type="entry name" value="Chemotax_prot-Glu_Me-esterase"/>
</dbReference>
<dbReference type="Proteomes" id="UP000321304">
    <property type="component" value="Unassembled WGS sequence"/>
</dbReference>
<dbReference type="PANTHER" id="PTHR42872:SF6">
    <property type="entry name" value="PROTEIN-GLUTAMATE METHYLESTERASE_PROTEIN-GLUTAMINE GLUTAMINASE"/>
    <property type="match status" value="1"/>
</dbReference>
<dbReference type="GO" id="GO:0000156">
    <property type="term" value="F:phosphorelay response regulator activity"/>
    <property type="evidence" value="ECO:0007669"/>
    <property type="project" value="InterPro"/>
</dbReference>
<dbReference type="Gene3D" id="3.40.50.180">
    <property type="entry name" value="Methylesterase CheB, C-terminal domain"/>
    <property type="match status" value="1"/>
</dbReference>
<dbReference type="InterPro" id="IPR000673">
    <property type="entry name" value="Sig_transdc_resp-reg_Me-estase"/>
</dbReference>
<reference evidence="6 7" key="1">
    <citation type="submission" date="2019-06" db="EMBL/GenBank/DDBJ databases">
        <title>Genomic Encyclopedia of Type Strains, Phase IV (KMG-V): Genome sequencing to study the core and pangenomes of soil and plant-associated prokaryotes.</title>
        <authorList>
            <person name="Whitman W."/>
        </authorList>
    </citation>
    <scope>NUCLEOTIDE SEQUENCE [LARGE SCALE GENOMIC DNA]</scope>
    <source>
        <strain evidence="6 7">BR 10355</strain>
    </source>
</reference>
<feature type="active site" evidence="4">
    <location>
        <position position="131"/>
    </location>
</feature>
<organism evidence="6 7">
    <name type="scientific">Bradyrhizobium macuxiense</name>
    <dbReference type="NCBI Taxonomy" id="1755647"/>
    <lineage>
        <taxon>Bacteria</taxon>
        <taxon>Pseudomonadati</taxon>
        <taxon>Pseudomonadota</taxon>
        <taxon>Alphaproteobacteria</taxon>
        <taxon>Hyphomicrobiales</taxon>
        <taxon>Nitrobacteraceae</taxon>
        <taxon>Bradyrhizobium</taxon>
    </lineage>
</organism>
<evidence type="ECO:0000313" key="7">
    <source>
        <dbReference type="Proteomes" id="UP000321304"/>
    </source>
</evidence>
<keyword evidence="7" id="KW-1185">Reference proteome</keyword>
<feature type="active site" evidence="4">
    <location>
        <position position="12"/>
    </location>
</feature>